<organism evidence="2 3">
    <name type="scientific">Mesorhabditis spiculigera</name>
    <dbReference type="NCBI Taxonomy" id="96644"/>
    <lineage>
        <taxon>Eukaryota</taxon>
        <taxon>Metazoa</taxon>
        <taxon>Ecdysozoa</taxon>
        <taxon>Nematoda</taxon>
        <taxon>Chromadorea</taxon>
        <taxon>Rhabditida</taxon>
        <taxon>Rhabditina</taxon>
        <taxon>Rhabditomorpha</taxon>
        <taxon>Rhabditoidea</taxon>
        <taxon>Rhabditidae</taxon>
        <taxon>Mesorhabditinae</taxon>
        <taxon>Mesorhabditis</taxon>
    </lineage>
</organism>
<keyword evidence="3" id="KW-1185">Reference proteome</keyword>
<dbReference type="GO" id="GO:0050650">
    <property type="term" value="P:chondroitin sulfate proteoglycan biosynthetic process"/>
    <property type="evidence" value="ECO:0007669"/>
    <property type="project" value="InterPro"/>
</dbReference>
<dbReference type="GO" id="GO:0047756">
    <property type="term" value="F:chondroitin 4-sulfotransferase activity"/>
    <property type="evidence" value="ECO:0007669"/>
    <property type="project" value="InterPro"/>
</dbReference>
<dbReference type="Proteomes" id="UP001177023">
    <property type="component" value="Unassembled WGS sequence"/>
</dbReference>
<dbReference type="InterPro" id="IPR005331">
    <property type="entry name" value="Sulfotransferase"/>
</dbReference>
<sequence>MSTPNGRNGQTLFTFLALLLAILLIYDIYRQLDLNGGGKGSTCLPPFVSRNPTFLTSKAHNISVCKIEKTMSTFLTGIICYLDRKEKFIKANRNIHSEGWSQRFCGKTIEFHKNPLDNNTLKANMWKNWHLLAVVRDPISRFISGYINKCLVEVDQPKRKKNCYSCNKNLTCFVEHLYKNAQMFIRADGKKYLTYEAKHFFPQSWYCAFNNYSYTVIHYGDDASTRHKMSTEILQFLKDAKVEQSSLKYIEDELNFKSPHSNKNNSYKDLILTEIKSTPFLMKCLVQMFYYDYILFGVPLPFQNQ</sequence>
<keyword evidence="1" id="KW-0472">Membrane</keyword>
<evidence type="ECO:0000256" key="1">
    <source>
        <dbReference type="SAM" id="Phobius"/>
    </source>
</evidence>
<evidence type="ECO:0008006" key="4">
    <source>
        <dbReference type="Google" id="ProtNLM"/>
    </source>
</evidence>
<evidence type="ECO:0000313" key="2">
    <source>
        <dbReference type="EMBL" id="CAJ0581055.1"/>
    </source>
</evidence>
<dbReference type="PANTHER" id="PTHR22900">
    <property type="entry name" value="PROTEIN CBG14245-RELATED"/>
    <property type="match status" value="1"/>
</dbReference>
<dbReference type="AlphaFoldDB" id="A0AA36D550"/>
<feature type="non-terminal residue" evidence="2">
    <location>
        <position position="1"/>
    </location>
</feature>
<keyword evidence="1" id="KW-0812">Transmembrane</keyword>
<evidence type="ECO:0000313" key="3">
    <source>
        <dbReference type="Proteomes" id="UP001177023"/>
    </source>
</evidence>
<feature type="transmembrane region" description="Helical" evidence="1">
    <location>
        <begin position="12"/>
        <end position="29"/>
    </location>
</feature>
<dbReference type="GO" id="GO:1902884">
    <property type="term" value="P:positive regulation of response to oxidative stress"/>
    <property type="evidence" value="ECO:0007669"/>
    <property type="project" value="InterPro"/>
</dbReference>
<keyword evidence="1" id="KW-1133">Transmembrane helix</keyword>
<proteinExistence type="predicted"/>
<dbReference type="GO" id="GO:0016020">
    <property type="term" value="C:membrane"/>
    <property type="evidence" value="ECO:0007669"/>
    <property type="project" value="InterPro"/>
</dbReference>
<dbReference type="Pfam" id="PF03567">
    <property type="entry name" value="Sulfotransfer_2"/>
    <property type="match status" value="1"/>
</dbReference>
<dbReference type="InterPro" id="IPR007669">
    <property type="entry name" value="Chst-1-like"/>
</dbReference>
<comment type="caution">
    <text evidence="2">The sequence shown here is derived from an EMBL/GenBank/DDBJ whole genome shotgun (WGS) entry which is preliminary data.</text>
</comment>
<dbReference type="EMBL" id="CATQJA010002662">
    <property type="protein sequence ID" value="CAJ0581055.1"/>
    <property type="molecule type" value="Genomic_DNA"/>
</dbReference>
<gene>
    <name evidence="2" type="ORF">MSPICULIGERA_LOCUS19224</name>
</gene>
<name>A0AA36D550_9BILA</name>
<reference evidence="2" key="1">
    <citation type="submission" date="2023-06" db="EMBL/GenBank/DDBJ databases">
        <authorList>
            <person name="Delattre M."/>
        </authorList>
    </citation>
    <scope>NUCLEOTIDE SEQUENCE</scope>
    <source>
        <strain evidence="2">AF72</strain>
    </source>
</reference>
<accession>A0AA36D550</accession>
<protein>
    <recommendedName>
        <fullName evidence="4">Sulfotransferase family-containing protein</fullName>
    </recommendedName>
</protein>